<feature type="compositionally biased region" description="Polar residues" evidence="2">
    <location>
        <begin position="1262"/>
        <end position="1274"/>
    </location>
</feature>
<feature type="compositionally biased region" description="Polar residues" evidence="2">
    <location>
        <begin position="1426"/>
        <end position="1450"/>
    </location>
</feature>
<evidence type="ECO:0000256" key="1">
    <source>
        <dbReference type="SAM" id="Coils"/>
    </source>
</evidence>
<feature type="coiled-coil region" evidence="1">
    <location>
        <begin position="818"/>
        <end position="1224"/>
    </location>
</feature>
<gene>
    <name evidence="3" type="ORF">GLOTRDRAFT_30047</name>
</gene>
<name>S7QLL3_GLOTA</name>
<proteinExistence type="predicted"/>
<dbReference type="PANTHER" id="PTHR18874:SF10">
    <property type="entry name" value="CENTROMERE PROTEIN F"/>
    <property type="match status" value="1"/>
</dbReference>
<dbReference type="GO" id="GO:0000922">
    <property type="term" value="C:spindle pole"/>
    <property type="evidence" value="ECO:0007669"/>
    <property type="project" value="TreeGrafter"/>
</dbReference>
<feature type="region of interest" description="Disordered" evidence="2">
    <location>
        <begin position="1262"/>
        <end position="1283"/>
    </location>
</feature>
<feature type="coiled-coil region" evidence="1">
    <location>
        <begin position="397"/>
        <end position="704"/>
    </location>
</feature>
<keyword evidence="4" id="KW-1185">Reference proteome</keyword>
<organism evidence="3 4">
    <name type="scientific">Gloeophyllum trabeum (strain ATCC 11539 / FP-39264 / Madison 617)</name>
    <name type="common">Brown rot fungus</name>
    <dbReference type="NCBI Taxonomy" id="670483"/>
    <lineage>
        <taxon>Eukaryota</taxon>
        <taxon>Fungi</taxon>
        <taxon>Dikarya</taxon>
        <taxon>Basidiomycota</taxon>
        <taxon>Agaricomycotina</taxon>
        <taxon>Agaricomycetes</taxon>
        <taxon>Gloeophyllales</taxon>
        <taxon>Gloeophyllaceae</taxon>
        <taxon>Gloeophyllum</taxon>
    </lineage>
</organism>
<evidence type="ECO:0000313" key="4">
    <source>
        <dbReference type="Proteomes" id="UP000030669"/>
    </source>
</evidence>
<dbReference type="eggNOG" id="ENOG502SD6Y">
    <property type="taxonomic scope" value="Eukaryota"/>
</dbReference>
<dbReference type="GO" id="GO:0070840">
    <property type="term" value="F:dynein complex binding"/>
    <property type="evidence" value="ECO:0007669"/>
    <property type="project" value="TreeGrafter"/>
</dbReference>
<dbReference type="Gene3D" id="1.10.287.1490">
    <property type="match status" value="1"/>
</dbReference>
<dbReference type="PANTHER" id="PTHR18874">
    <property type="entry name" value="CMF/LEK/CENP CELL DIVISION-RELATED"/>
    <property type="match status" value="1"/>
</dbReference>
<feature type="region of interest" description="Disordered" evidence="2">
    <location>
        <begin position="1347"/>
        <end position="1450"/>
    </location>
</feature>
<feature type="compositionally biased region" description="Polar residues" evidence="2">
    <location>
        <begin position="1396"/>
        <end position="1415"/>
    </location>
</feature>
<dbReference type="GO" id="GO:0000775">
    <property type="term" value="C:chromosome, centromeric region"/>
    <property type="evidence" value="ECO:0007669"/>
    <property type="project" value="InterPro"/>
</dbReference>
<dbReference type="GO" id="GO:0051310">
    <property type="term" value="P:metaphase chromosome alignment"/>
    <property type="evidence" value="ECO:0007669"/>
    <property type="project" value="TreeGrafter"/>
</dbReference>
<dbReference type="OrthoDB" id="10255344at2759"/>
<dbReference type="GO" id="GO:0000278">
    <property type="term" value="P:mitotic cell cycle"/>
    <property type="evidence" value="ECO:0007669"/>
    <property type="project" value="TreeGrafter"/>
</dbReference>
<dbReference type="STRING" id="670483.S7QLL3"/>
<dbReference type="GO" id="GO:0010389">
    <property type="term" value="P:regulation of G2/M transition of mitotic cell cycle"/>
    <property type="evidence" value="ECO:0007669"/>
    <property type="project" value="TreeGrafter"/>
</dbReference>
<protein>
    <submittedName>
        <fullName evidence="3">Uncharacterized protein</fullName>
    </submittedName>
</protein>
<evidence type="ECO:0000256" key="2">
    <source>
        <dbReference type="SAM" id="MobiDB-lite"/>
    </source>
</evidence>
<dbReference type="OMA" id="LWQEQLD"/>
<reference evidence="3 4" key="1">
    <citation type="journal article" date="2012" name="Science">
        <title>The Paleozoic origin of enzymatic lignin decomposition reconstructed from 31 fungal genomes.</title>
        <authorList>
            <person name="Floudas D."/>
            <person name="Binder M."/>
            <person name="Riley R."/>
            <person name="Barry K."/>
            <person name="Blanchette R.A."/>
            <person name="Henrissat B."/>
            <person name="Martinez A.T."/>
            <person name="Otillar R."/>
            <person name="Spatafora J.W."/>
            <person name="Yadav J.S."/>
            <person name="Aerts A."/>
            <person name="Benoit I."/>
            <person name="Boyd A."/>
            <person name="Carlson A."/>
            <person name="Copeland A."/>
            <person name="Coutinho P.M."/>
            <person name="de Vries R.P."/>
            <person name="Ferreira P."/>
            <person name="Findley K."/>
            <person name="Foster B."/>
            <person name="Gaskell J."/>
            <person name="Glotzer D."/>
            <person name="Gorecki P."/>
            <person name="Heitman J."/>
            <person name="Hesse C."/>
            <person name="Hori C."/>
            <person name="Igarashi K."/>
            <person name="Jurgens J.A."/>
            <person name="Kallen N."/>
            <person name="Kersten P."/>
            <person name="Kohler A."/>
            <person name="Kuees U."/>
            <person name="Kumar T.K.A."/>
            <person name="Kuo A."/>
            <person name="LaButti K."/>
            <person name="Larrondo L.F."/>
            <person name="Lindquist E."/>
            <person name="Ling A."/>
            <person name="Lombard V."/>
            <person name="Lucas S."/>
            <person name="Lundell T."/>
            <person name="Martin R."/>
            <person name="McLaughlin D.J."/>
            <person name="Morgenstern I."/>
            <person name="Morin E."/>
            <person name="Murat C."/>
            <person name="Nagy L.G."/>
            <person name="Nolan M."/>
            <person name="Ohm R.A."/>
            <person name="Patyshakuliyeva A."/>
            <person name="Rokas A."/>
            <person name="Ruiz-Duenas F.J."/>
            <person name="Sabat G."/>
            <person name="Salamov A."/>
            <person name="Samejima M."/>
            <person name="Schmutz J."/>
            <person name="Slot J.C."/>
            <person name="St John F."/>
            <person name="Stenlid J."/>
            <person name="Sun H."/>
            <person name="Sun S."/>
            <person name="Syed K."/>
            <person name="Tsang A."/>
            <person name="Wiebenga A."/>
            <person name="Young D."/>
            <person name="Pisabarro A."/>
            <person name="Eastwood D.C."/>
            <person name="Martin F."/>
            <person name="Cullen D."/>
            <person name="Grigoriev I.V."/>
            <person name="Hibbett D.S."/>
        </authorList>
    </citation>
    <scope>NUCLEOTIDE SEQUENCE [LARGE SCALE GENOMIC DNA]</scope>
    <source>
        <strain evidence="3 4">ATCC 11539</strain>
    </source>
</reference>
<feature type="coiled-coil region" evidence="1">
    <location>
        <begin position="62"/>
        <end position="295"/>
    </location>
</feature>
<accession>S7QLL3</accession>
<dbReference type="InterPro" id="IPR043513">
    <property type="entry name" value="Cenp-F"/>
</dbReference>
<sequence>MLDSQYANLQSQLLKRSEEFEEMKRSLDDSVQKLRAEAERALAFEKNLERCTENLQAEKIARQNAEISAASAQARITTQEQEARELQAIINSLSNGADDSATRLLKLSEEKKKLENQVKDLQANLREATMTPAPARRGPRRTSSLSDARHIFLEQELTELRAAYSKVEAELHTAREELQRSQASLCNTENERIVAEKRLKERVQELENVLESQEEELLMLKSQAGGDATAQREEDLLYRIEQEEAKVATLNQMVDSLEQEARSLRKKIGVEASHAADLESRNVDLMSKKERALHELHDTEVKLKAALETQIDQLQAAIQPQLLVSQREEGKAYPEPEDPDIIATVERLLKAVERLRSERDGLRRDLEFLQMESAITVQTLEKRLSAMKDREQELPLAAQLHEEIDTLQTRLAESDAQHSRLLSQKDDDIKRLEARASTLASSIEESQRKADQLIAENADLDKQLNEARHSIREAEDASRSRERELTAMKTAMDGTQTRITSALEEVRALQCEREELLHRVRQLQDELTSSTQELASTRRELRQTEGNLQEALKSLEIVESQRESLITEVTNLQSDLEAARHELEDAEQRNDTLQAKQLASFSSYEATKALRQQIETLEQRVQRRTEQIGIHQHDIKRLELNLKLQEDRVNEMVAELETMASQKEAMVEDCAAAREARDDALTRVEALELELETVDSRVMDAEEARQSECAALIGVWAQSMSRLRATRVLLQHNTQRAVPETRPMDVDDSHLAEELNSLRTEHRKCLDDLEGKSASLRSLQASSTATSEDLRLVTVALASARAGLCTASEATTAVRMELVNVRSRCEALEAEAQSKSAEISALAEQREQSELRCVDAIMQKEALVDDNAKLQQQLLELQRTSEDSAVQLKEEVEKLLRAQDDMELRLSQAFAKSQSEDLRDELDALKAAHSQELVKLQDELAITLRDLEEAQRCRDALETQIRETEQTREAMEARLSDAENRFQNQLSELEAKYAEELCKTGADLQQEIDRLTDVLRKSEASHANATVEIERLRENHERQHSDLRQQLARSQDELQATLDELHSMREEKSMLDTEFKKTASQIENLLSMKSYLEDKLKDSESAVSSLREQSDRLKSSLIRSEKAEKTAEMNLSLQSTQHEHVVATLKREIERLKSRPDFEAEALELRERIDEMDQLLRSKSAEIEENDDKCIELLKEKKKLAHKVETLTRKVQSLQMKLSSAQGSSSTPEEVNHVFSRLSPARGTMPPVPPLLAQPASSILATPSGRTRTISGPSSLPRPKTPDFKATHFSTARMKTPEQRNPFYQPPAEASSSVAGKKRPVPEDFDDCGSVPPQGIVAERLVTFGEENATPRVRRPYHNARTGFTPQRSGALASGSKQQSPVRRMTTGAPSAAISDVTNSPRGASRASSGVTKSLKSGWLGKIRGASSTQPGHRTFSSRPPSRNEPSGHS</sequence>
<dbReference type="GO" id="GO:0005634">
    <property type="term" value="C:nucleus"/>
    <property type="evidence" value="ECO:0007669"/>
    <property type="project" value="TreeGrafter"/>
</dbReference>
<dbReference type="GeneID" id="19305308"/>
<dbReference type="RefSeq" id="XP_007860170.1">
    <property type="nucleotide sequence ID" value="XM_007861979.1"/>
</dbReference>
<dbReference type="KEGG" id="gtr:GLOTRDRAFT_30047"/>
<dbReference type="GO" id="GO:0008017">
    <property type="term" value="F:microtubule binding"/>
    <property type="evidence" value="ECO:0007669"/>
    <property type="project" value="InterPro"/>
</dbReference>
<evidence type="ECO:0000313" key="3">
    <source>
        <dbReference type="EMBL" id="EPQ60283.1"/>
    </source>
</evidence>
<keyword evidence="1" id="KW-0175">Coiled coil</keyword>
<dbReference type="Proteomes" id="UP000030669">
    <property type="component" value="Unassembled WGS sequence"/>
</dbReference>
<dbReference type="SUPFAM" id="SSF57997">
    <property type="entry name" value="Tropomyosin"/>
    <property type="match status" value="1"/>
</dbReference>
<feature type="region of interest" description="Disordered" evidence="2">
    <location>
        <begin position="1297"/>
        <end position="1318"/>
    </location>
</feature>
<feature type="coiled-coil region" evidence="1">
    <location>
        <begin position="345"/>
        <end position="372"/>
    </location>
</feature>
<dbReference type="EMBL" id="KB469296">
    <property type="protein sequence ID" value="EPQ60283.1"/>
    <property type="molecule type" value="Genomic_DNA"/>
</dbReference>
<dbReference type="HOGENOM" id="CLU_004580_0_0_1"/>